<dbReference type="RefSeq" id="WP_338346239.1">
    <property type="nucleotide sequence ID" value="NZ_CAUZLR010000006.1"/>
</dbReference>
<evidence type="ECO:0000313" key="1">
    <source>
        <dbReference type="EMBL" id="CAK1243000.1"/>
    </source>
</evidence>
<organism evidence="1 2">
    <name type="scientific">Fructobacillus fructosus</name>
    <dbReference type="NCBI Taxonomy" id="1631"/>
    <lineage>
        <taxon>Bacteria</taxon>
        <taxon>Bacillati</taxon>
        <taxon>Bacillota</taxon>
        <taxon>Bacilli</taxon>
        <taxon>Lactobacillales</taxon>
        <taxon>Lactobacillaceae</taxon>
        <taxon>Fructobacillus</taxon>
    </lineage>
</organism>
<dbReference type="EMBL" id="CAUZLR010000006">
    <property type="protein sequence ID" value="CAK1243000.1"/>
    <property type="molecule type" value="Genomic_DNA"/>
</dbReference>
<dbReference type="Proteomes" id="UP001314261">
    <property type="component" value="Unassembled WGS sequence"/>
</dbReference>
<keyword evidence="2" id="KW-1185">Reference proteome</keyword>
<sequence>MKTYVMKMQKVVISDDNEIDNTKKTLYVRGQQSESGTLIMTSDIKCADSSDDKKLVEYNVQLLKKHYGFYFELEAIEEDES</sequence>
<gene>
    <name evidence="1" type="ORF">R54839_PPFHFPJH_00981</name>
</gene>
<evidence type="ECO:0008006" key="3">
    <source>
        <dbReference type="Google" id="ProtNLM"/>
    </source>
</evidence>
<comment type="caution">
    <text evidence="1">The sequence shown here is derived from an EMBL/GenBank/DDBJ whole genome shotgun (WGS) entry which is preliminary data.</text>
</comment>
<protein>
    <recommendedName>
        <fullName evidence="3">Phage protein</fullName>
    </recommendedName>
</protein>
<accession>A0ABN9YSS2</accession>
<proteinExistence type="predicted"/>
<evidence type="ECO:0000313" key="2">
    <source>
        <dbReference type="Proteomes" id="UP001314261"/>
    </source>
</evidence>
<reference evidence="1 2" key="1">
    <citation type="submission" date="2023-10" db="EMBL/GenBank/DDBJ databases">
        <authorList>
            <person name="Botero Cardona J."/>
        </authorList>
    </citation>
    <scope>NUCLEOTIDE SEQUENCE [LARGE SCALE GENOMIC DNA]</scope>
    <source>
        <strain evidence="1 2">R-54839</strain>
    </source>
</reference>
<name>A0ABN9YSS2_9LACO</name>